<dbReference type="SUPFAM" id="SSF82866">
    <property type="entry name" value="Multidrug efflux transporter AcrB transmembrane domain"/>
    <property type="match status" value="2"/>
</dbReference>
<keyword evidence="1" id="KW-0472">Membrane</keyword>
<dbReference type="Gene3D" id="1.20.1640.10">
    <property type="entry name" value="Multidrug efflux transporter AcrB transmembrane domain"/>
    <property type="match status" value="2"/>
</dbReference>
<name>A0A085WMX9_9BACT</name>
<feature type="transmembrane region" description="Helical" evidence="1">
    <location>
        <begin position="858"/>
        <end position="877"/>
    </location>
</feature>
<dbReference type="PATRIC" id="fig|394096.3.peg.2989"/>
<feature type="transmembrane region" description="Helical" evidence="1">
    <location>
        <begin position="989"/>
        <end position="1013"/>
    </location>
</feature>
<feature type="transmembrane region" description="Helical" evidence="1">
    <location>
        <begin position="12"/>
        <end position="31"/>
    </location>
</feature>
<dbReference type="Gene3D" id="3.30.70.1440">
    <property type="entry name" value="Multidrug efflux transporter AcrB pore domain"/>
    <property type="match status" value="1"/>
</dbReference>
<feature type="transmembrane region" description="Helical" evidence="1">
    <location>
        <begin position="359"/>
        <end position="376"/>
    </location>
</feature>
<dbReference type="SUPFAM" id="SSF82693">
    <property type="entry name" value="Multidrug efflux transporter AcrB pore domain, PN1, PN2, PC1 and PC2 subdomains"/>
    <property type="match status" value="3"/>
</dbReference>
<keyword evidence="1" id="KW-0812">Transmembrane</keyword>
<dbReference type="AlphaFoldDB" id="A0A085WMX9"/>
<dbReference type="GO" id="GO:0042910">
    <property type="term" value="F:xenobiotic transmembrane transporter activity"/>
    <property type="evidence" value="ECO:0007669"/>
    <property type="project" value="TreeGrafter"/>
</dbReference>
<dbReference type="Gene3D" id="3.30.70.1320">
    <property type="entry name" value="Multidrug efflux transporter AcrB pore domain like"/>
    <property type="match status" value="1"/>
</dbReference>
<keyword evidence="1" id="KW-1133">Transmembrane helix</keyword>
<protein>
    <submittedName>
        <fullName evidence="2">RND multidrug efflux transporter</fullName>
    </submittedName>
</protein>
<gene>
    <name evidence="2" type="ORF">DB31_6944</name>
</gene>
<feature type="transmembrane region" description="Helical" evidence="1">
    <location>
        <begin position="431"/>
        <end position="451"/>
    </location>
</feature>
<feature type="transmembrane region" description="Helical" evidence="1">
    <location>
        <begin position="388"/>
        <end position="410"/>
    </location>
</feature>
<dbReference type="InterPro" id="IPR027463">
    <property type="entry name" value="AcrB_DN_DC_subdom"/>
</dbReference>
<evidence type="ECO:0000313" key="2">
    <source>
        <dbReference type="EMBL" id="KFE69042.1"/>
    </source>
</evidence>
<dbReference type="RefSeq" id="WP_083968298.1">
    <property type="nucleotide sequence ID" value="NZ_JMCB01000005.1"/>
</dbReference>
<sequence>MQWLASLCVRKPVLATVLILFFCVLGVAGYMQLGVDRFPKVDLPFVTVVTRLPGAAPPEVETEVTEKIEEAVNTVSGIDDLISTTSEGVSVVQIGFVLEKDVDTAVQEVRDRVSQIIPELPRDAETPIVQKLDPDASPVLFLSLNADRPIREITELADRKVRPSLETVPGVGQVTLIGGRKRQVNVWLDPAKMRAAGVSAAELQRAISGQNLMVPGGAIETGPTRLSLRLRGRVEKVEELGQLVLRERDGHILRVSDVARVEDGEQEAVTAASQDGKPSVMLSIRKQSGENTVAVVDAINERVAQLRPNLPSGYTLEVVRDNSATTRTSVEAVREHLVLGGLFASLVVLLFLGSWRSTLIAALAIPTSIVSTFALMKAQGFTLNTITLLALALAVGIVIDDAIVVLENIFRHIHEKGEKPFPAAILATKEIGLAVLATTLSLIAVFLPMAFMGGIPGRFLSSFGWTMAFSIAVSLLVSFSLTPMLSARWLSAPKGGAHQKPFLERVTDTFYLPIERAYDRSLRWMLRHRWVAVVMAFATLGSCVPLMQAVPKGFLPKSDEAQFEVNMRMPEGTSLASTQLVSERLGRQLRELPEVRSTLVTIGDNNERAPNLAKIFVQMTHPSTRKESQDQVMARVRRDFTSKLPPEWRVNVSEVSAFSGGGTQAAVMMVVTGPDFKELTRYANTLKEKLKAIPGAVDADTNLILGKPEVSAFINRSRAADLGVQVSDVAATLQLFVGGVEVSSYVENGNIYDVRLRAEPTARDSVEALSQLTVPSARAGSVPLMDVLHVEHEEGAATINRLNRQRQVLLTANTAPGTGSGTVLTQLEQAVKDLKLPPGYSAKPLGQSREIGRTMTNFAIAFGLAFVFMYLILAAQFESWLHPLTILLSLPLTVPFALISLLVFRQSLDIYSMLGLMVLFGVVKKNSILQIDHANQLRAAGLEKTEAIVVGSRDRLRPILMTTLSFVAGMLPLVTSTGIGAGFNRATAGVVVGGQTLSLVLTLLVTPVAYSLLDSLAERAKRFFNSVFSPRTPEETGQADVLLAYAEPPHTMAKGVATVSHVTPEALAHTAPPARRAEPSP</sequence>
<keyword evidence="3" id="KW-1185">Reference proteome</keyword>
<proteinExistence type="predicted"/>
<dbReference type="PANTHER" id="PTHR32063">
    <property type="match status" value="1"/>
</dbReference>
<evidence type="ECO:0000313" key="3">
    <source>
        <dbReference type="Proteomes" id="UP000028725"/>
    </source>
</evidence>
<dbReference type="SUPFAM" id="SSF82714">
    <property type="entry name" value="Multidrug efflux transporter AcrB TolC docking domain, DN and DC subdomains"/>
    <property type="match status" value="2"/>
</dbReference>
<organism evidence="2 3">
    <name type="scientific">Hyalangium minutum</name>
    <dbReference type="NCBI Taxonomy" id="394096"/>
    <lineage>
        <taxon>Bacteria</taxon>
        <taxon>Pseudomonadati</taxon>
        <taxon>Myxococcota</taxon>
        <taxon>Myxococcia</taxon>
        <taxon>Myxococcales</taxon>
        <taxon>Cystobacterineae</taxon>
        <taxon>Archangiaceae</taxon>
        <taxon>Hyalangium</taxon>
    </lineage>
</organism>
<feature type="transmembrane region" description="Helical" evidence="1">
    <location>
        <begin position="959"/>
        <end position="983"/>
    </location>
</feature>
<dbReference type="GO" id="GO:0005886">
    <property type="term" value="C:plasma membrane"/>
    <property type="evidence" value="ECO:0007669"/>
    <property type="project" value="TreeGrafter"/>
</dbReference>
<reference evidence="2 3" key="1">
    <citation type="submission" date="2014-04" db="EMBL/GenBank/DDBJ databases">
        <title>Genome assembly of Hyalangium minutum DSM 14724.</title>
        <authorList>
            <person name="Sharma G."/>
            <person name="Subramanian S."/>
        </authorList>
    </citation>
    <scope>NUCLEOTIDE SEQUENCE [LARGE SCALE GENOMIC DNA]</scope>
    <source>
        <strain evidence="2 3">DSM 14724</strain>
    </source>
</reference>
<comment type="caution">
    <text evidence="2">The sequence shown here is derived from an EMBL/GenBank/DDBJ whole genome shotgun (WGS) entry which is preliminary data.</text>
</comment>
<dbReference type="PRINTS" id="PR00702">
    <property type="entry name" value="ACRIFLAVINRP"/>
</dbReference>
<dbReference type="Proteomes" id="UP000028725">
    <property type="component" value="Unassembled WGS sequence"/>
</dbReference>
<dbReference type="STRING" id="394096.DB31_6944"/>
<dbReference type="Pfam" id="PF00873">
    <property type="entry name" value="ACR_tran"/>
    <property type="match status" value="1"/>
</dbReference>
<dbReference type="InterPro" id="IPR001036">
    <property type="entry name" value="Acrflvin-R"/>
</dbReference>
<dbReference type="Gene3D" id="3.30.70.1430">
    <property type="entry name" value="Multidrug efflux transporter AcrB pore domain"/>
    <property type="match status" value="2"/>
</dbReference>
<evidence type="ECO:0000256" key="1">
    <source>
        <dbReference type="SAM" id="Phobius"/>
    </source>
</evidence>
<dbReference type="OrthoDB" id="9807612at2"/>
<feature type="transmembrane region" description="Helical" evidence="1">
    <location>
        <begin position="336"/>
        <end position="352"/>
    </location>
</feature>
<feature type="transmembrane region" description="Helical" evidence="1">
    <location>
        <begin position="884"/>
        <end position="904"/>
    </location>
</feature>
<dbReference type="Gene3D" id="3.30.2090.10">
    <property type="entry name" value="Multidrug efflux transporter AcrB TolC docking domain, DN and DC subdomains"/>
    <property type="match status" value="2"/>
</dbReference>
<accession>A0A085WMX9</accession>
<dbReference type="EMBL" id="JMCB01000005">
    <property type="protein sequence ID" value="KFE69042.1"/>
    <property type="molecule type" value="Genomic_DNA"/>
</dbReference>
<feature type="transmembrane region" description="Helical" evidence="1">
    <location>
        <begin position="463"/>
        <end position="485"/>
    </location>
</feature>
<dbReference type="PANTHER" id="PTHR32063:SF0">
    <property type="entry name" value="SWARMING MOTILITY PROTEIN SWRC"/>
    <property type="match status" value="1"/>
</dbReference>